<protein>
    <recommendedName>
        <fullName evidence="3">BHLH domain-containing protein</fullName>
    </recommendedName>
</protein>
<evidence type="ECO:0008006" key="3">
    <source>
        <dbReference type="Google" id="ProtNLM"/>
    </source>
</evidence>
<gene>
    <name evidence="1" type="ORF">SOV92_16150</name>
</gene>
<organism evidence="1 2">
    <name type="scientific">Pectobacterium brasiliense</name>
    <dbReference type="NCBI Taxonomy" id="180957"/>
    <lineage>
        <taxon>Bacteria</taxon>
        <taxon>Pseudomonadati</taxon>
        <taxon>Pseudomonadota</taxon>
        <taxon>Gammaproteobacteria</taxon>
        <taxon>Enterobacterales</taxon>
        <taxon>Pectobacteriaceae</taxon>
        <taxon>Pectobacterium</taxon>
    </lineage>
</organism>
<evidence type="ECO:0000313" key="2">
    <source>
        <dbReference type="Proteomes" id="UP001269968"/>
    </source>
</evidence>
<dbReference type="AlphaFoldDB" id="A0AAW9HI18"/>
<name>A0AAW9HI18_9GAMM</name>
<sequence>MASSGKIDFDRRRRDAEYQRVRRNKLKDLGEHSLIIQVSNDDYNKLADLCEALSYPRPEEKKRNLVEIYSKVFSYLINQIDKEIIKQDKGAISNKPSTRAVYKERLSPLNLDNKVRRVNKITPLA</sequence>
<proteinExistence type="predicted"/>
<dbReference type="RefSeq" id="WP_320714752.1">
    <property type="nucleotide sequence ID" value="NZ_JAXHOZ010000066.1"/>
</dbReference>
<accession>A0AAW9HI18</accession>
<evidence type="ECO:0000313" key="1">
    <source>
        <dbReference type="EMBL" id="MDY4379335.1"/>
    </source>
</evidence>
<dbReference type="Proteomes" id="UP001269968">
    <property type="component" value="Unassembled WGS sequence"/>
</dbReference>
<reference evidence="1" key="1">
    <citation type="submission" date="2023-11" db="EMBL/GenBank/DDBJ databases">
        <title>Comparative genomics revealed phylogeny of phytopathogenic Pectobacterium aroidearum based on whole-genome sequencing and function of putative horizontal acquire islands in P. aroidearum PccS1.</title>
        <authorList>
            <person name="Fan J."/>
            <person name="Yang L."/>
        </authorList>
    </citation>
    <scope>NUCLEOTIDE SEQUENCE</scope>
    <source>
        <strain evidence="1">NJAU140</strain>
    </source>
</reference>
<dbReference type="EMBL" id="JAXHOZ010000066">
    <property type="protein sequence ID" value="MDY4379335.1"/>
    <property type="molecule type" value="Genomic_DNA"/>
</dbReference>
<comment type="caution">
    <text evidence="1">The sequence shown here is derived from an EMBL/GenBank/DDBJ whole genome shotgun (WGS) entry which is preliminary data.</text>
</comment>